<keyword evidence="2" id="KW-1133">Transmembrane helix</keyword>
<sequence length="116" mass="13818">MKTYKERYEEKLEEIYKEREEYKKNREELYRKKEWWTKAEKIAQCSTMAGAGACIAGLNLALFEGIFLLYFISPLLLVAPLGAVLGCEKYKQIRRREIEELRDETPFWIWVGVEDD</sequence>
<feature type="transmembrane region" description="Helical" evidence="2">
    <location>
        <begin position="67"/>
        <end position="87"/>
    </location>
</feature>
<comment type="caution">
    <text evidence="3">The sequence shown here is derived from an EMBL/GenBank/DDBJ whole genome shotgun (WGS) entry which is preliminary data.</text>
</comment>
<keyword evidence="2" id="KW-0472">Membrane</keyword>
<dbReference type="EMBL" id="NOWF01000003">
    <property type="protein sequence ID" value="OYD08558.1"/>
    <property type="molecule type" value="Genomic_DNA"/>
</dbReference>
<gene>
    <name evidence="3" type="ORF">CHM34_06955</name>
</gene>
<accession>A0A235B8B7</accession>
<keyword evidence="1" id="KW-0175">Coiled coil</keyword>
<feature type="transmembrane region" description="Helical" evidence="2">
    <location>
        <begin position="42"/>
        <end position="61"/>
    </location>
</feature>
<keyword evidence="4" id="KW-1185">Reference proteome</keyword>
<dbReference type="Proteomes" id="UP000215459">
    <property type="component" value="Unassembled WGS sequence"/>
</dbReference>
<protein>
    <submittedName>
        <fullName evidence="3">Uncharacterized protein</fullName>
    </submittedName>
</protein>
<feature type="coiled-coil region" evidence="1">
    <location>
        <begin position="1"/>
        <end position="32"/>
    </location>
</feature>
<evidence type="ECO:0000256" key="1">
    <source>
        <dbReference type="SAM" id="Coils"/>
    </source>
</evidence>
<proteinExistence type="predicted"/>
<keyword evidence="2" id="KW-0812">Transmembrane</keyword>
<reference evidence="3 4" key="1">
    <citation type="submission" date="2017-07" db="EMBL/GenBank/DDBJ databases">
        <title>The genome sequence of Paludifilum halophilum highlights mechanisms for microbial adaptation to high salt environemnts.</title>
        <authorList>
            <person name="Belbahri L."/>
        </authorList>
    </citation>
    <scope>NUCLEOTIDE SEQUENCE [LARGE SCALE GENOMIC DNA]</scope>
    <source>
        <strain evidence="3 4">DSM 102817</strain>
    </source>
</reference>
<evidence type="ECO:0000313" key="3">
    <source>
        <dbReference type="EMBL" id="OYD08558.1"/>
    </source>
</evidence>
<evidence type="ECO:0000256" key="2">
    <source>
        <dbReference type="SAM" id="Phobius"/>
    </source>
</evidence>
<organism evidence="3 4">
    <name type="scientific">Paludifilum halophilum</name>
    <dbReference type="NCBI Taxonomy" id="1642702"/>
    <lineage>
        <taxon>Bacteria</taxon>
        <taxon>Bacillati</taxon>
        <taxon>Bacillota</taxon>
        <taxon>Bacilli</taxon>
        <taxon>Bacillales</taxon>
        <taxon>Thermoactinomycetaceae</taxon>
        <taxon>Paludifilum</taxon>
    </lineage>
</organism>
<evidence type="ECO:0000313" key="4">
    <source>
        <dbReference type="Proteomes" id="UP000215459"/>
    </source>
</evidence>
<dbReference type="AlphaFoldDB" id="A0A235B8B7"/>
<name>A0A235B8B7_9BACL</name>
<dbReference type="RefSeq" id="WP_094263863.1">
    <property type="nucleotide sequence ID" value="NZ_NOWF01000003.1"/>
</dbReference>